<dbReference type="OrthoDB" id="2094269at2759"/>
<dbReference type="InterPro" id="IPR005645">
    <property type="entry name" value="FSH-like_dom"/>
</dbReference>
<dbReference type="SUPFAM" id="SSF53474">
    <property type="entry name" value="alpha/beta-Hydrolases"/>
    <property type="match status" value="1"/>
</dbReference>
<dbReference type="InterPro" id="IPR050593">
    <property type="entry name" value="LovG"/>
</dbReference>
<dbReference type="AlphaFoldDB" id="A0A9W4UQB6"/>
<protein>
    <recommendedName>
        <fullName evidence="2">Serine hydrolase domain-containing protein</fullName>
    </recommendedName>
</protein>
<sequence length="223" mass="24811">MRFLCLHGMGVSSEIFKMQTAALRNELAGDHSYEFVQGHIECTMAPELEHISDVTKPHFAYHNNSPQSAIDALKDLDAYLTSESAFDGILAFSQGAGLALMYSRYFMNLRPGRPLPFRCLLLFSPVGLLDPVTWIETGKLRLLVDTASPLNIPIAVITGKHDLPQAISQTEDIHRMVQSDMGCWKYVHLGGHDIPNGKAKNDMRGTVRALRRAIAQADMMKRS</sequence>
<dbReference type="PANTHER" id="PTHR48070">
    <property type="entry name" value="ESTERASE OVCA2"/>
    <property type="match status" value="1"/>
</dbReference>
<accession>A0A9W4UQB6</accession>
<dbReference type="EMBL" id="CAOQHR010000009">
    <property type="protein sequence ID" value="CAI6339909.1"/>
    <property type="molecule type" value="Genomic_DNA"/>
</dbReference>
<name>A0A9W4UQB6_9PLEO</name>
<reference evidence="3" key="1">
    <citation type="submission" date="2023-01" db="EMBL/GenBank/DDBJ databases">
        <authorList>
            <person name="Van Ghelder C."/>
            <person name="Rancurel C."/>
        </authorList>
    </citation>
    <scope>NUCLEOTIDE SEQUENCE</scope>
    <source>
        <strain evidence="3">CNCM I-4278</strain>
    </source>
</reference>
<dbReference type="PANTHER" id="PTHR48070:SF4">
    <property type="entry name" value="ESTERASE ALNB"/>
    <property type="match status" value="1"/>
</dbReference>
<dbReference type="Proteomes" id="UP001152607">
    <property type="component" value="Unassembled WGS sequence"/>
</dbReference>
<dbReference type="GO" id="GO:0005634">
    <property type="term" value="C:nucleus"/>
    <property type="evidence" value="ECO:0007669"/>
    <property type="project" value="TreeGrafter"/>
</dbReference>
<gene>
    <name evidence="3" type="ORF">PDIGIT_LOCUS13073</name>
</gene>
<dbReference type="GO" id="GO:0005737">
    <property type="term" value="C:cytoplasm"/>
    <property type="evidence" value="ECO:0007669"/>
    <property type="project" value="TreeGrafter"/>
</dbReference>
<evidence type="ECO:0000259" key="2">
    <source>
        <dbReference type="Pfam" id="PF03959"/>
    </source>
</evidence>
<dbReference type="Gene3D" id="3.40.50.1820">
    <property type="entry name" value="alpha/beta hydrolase"/>
    <property type="match status" value="1"/>
</dbReference>
<dbReference type="GO" id="GO:0016787">
    <property type="term" value="F:hydrolase activity"/>
    <property type="evidence" value="ECO:0007669"/>
    <property type="project" value="UniProtKB-KW"/>
</dbReference>
<proteinExistence type="predicted"/>
<dbReference type="Pfam" id="PF03959">
    <property type="entry name" value="FSH1"/>
    <property type="match status" value="1"/>
</dbReference>
<feature type="domain" description="Serine hydrolase" evidence="2">
    <location>
        <begin position="2"/>
        <end position="201"/>
    </location>
</feature>
<evidence type="ECO:0000313" key="4">
    <source>
        <dbReference type="Proteomes" id="UP001152607"/>
    </source>
</evidence>
<dbReference type="InterPro" id="IPR029058">
    <property type="entry name" value="AB_hydrolase_fold"/>
</dbReference>
<keyword evidence="1" id="KW-0378">Hydrolase</keyword>
<dbReference type="GO" id="GO:0019748">
    <property type="term" value="P:secondary metabolic process"/>
    <property type="evidence" value="ECO:0007669"/>
    <property type="project" value="TreeGrafter"/>
</dbReference>
<organism evidence="3 4">
    <name type="scientific">Periconia digitata</name>
    <dbReference type="NCBI Taxonomy" id="1303443"/>
    <lineage>
        <taxon>Eukaryota</taxon>
        <taxon>Fungi</taxon>
        <taxon>Dikarya</taxon>
        <taxon>Ascomycota</taxon>
        <taxon>Pezizomycotina</taxon>
        <taxon>Dothideomycetes</taxon>
        <taxon>Pleosporomycetidae</taxon>
        <taxon>Pleosporales</taxon>
        <taxon>Massarineae</taxon>
        <taxon>Periconiaceae</taxon>
        <taxon>Periconia</taxon>
    </lineage>
</organism>
<comment type="caution">
    <text evidence="3">The sequence shown here is derived from an EMBL/GenBank/DDBJ whole genome shotgun (WGS) entry which is preliminary data.</text>
</comment>
<evidence type="ECO:0000256" key="1">
    <source>
        <dbReference type="ARBA" id="ARBA00022801"/>
    </source>
</evidence>
<evidence type="ECO:0000313" key="3">
    <source>
        <dbReference type="EMBL" id="CAI6339909.1"/>
    </source>
</evidence>
<keyword evidence="4" id="KW-1185">Reference proteome</keyword>